<feature type="domain" description="Mandelate racemase/muconate lactonizing enzyme C-terminal" evidence="4">
    <location>
        <begin position="145"/>
        <end position="240"/>
    </location>
</feature>
<accession>A0A1V2H0Z3</accession>
<dbReference type="PANTHER" id="PTHR13794">
    <property type="entry name" value="ENOLASE SUPERFAMILY, MANDELATE RACEMASE"/>
    <property type="match status" value="1"/>
</dbReference>
<dbReference type="Pfam" id="PF02746">
    <property type="entry name" value="MR_MLE_N"/>
    <property type="match status" value="1"/>
</dbReference>
<dbReference type="OrthoDB" id="7511553at2"/>
<sequence length="382" mass="40854">MTIAAIRLYHLVAPLPEVIGNALVFFDRRETLLVEIRDSAGRSGWGECWQAPAAAKAIIESRLAGLLLGQDAQAITRHWHAMLDAAGTDRGGPALIAVSGLDIALHDLAARQQGVPLSTLLGGRIRDRIPAYASGPFFKPGGHPYRDFERDAEKYLRAGFRAIKLRSGFDPADDAATALAIRRLMGADGTLMLDFNQSYAPRAALAAARRMEEANLLWIEEPTIPDDLAGYRMLAPHLVPSLAGGETFGSASAFLPFLEAGCMDVLQPDIAICGGLTGTKRVAMLGEIFERPVVPHVWGGIVNFQAALHVTATLPAIRSGARLGAYPFLEFDAGPNPLLDLCGRPQLNADGTVSVPDAPGLGIEIEPDKFANLVSSHCNIEQ</sequence>
<dbReference type="PROSITE" id="PS00909">
    <property type="entry name" value="MR_MLE_2"/>
    <property type="match status" value="1"/>
</dbReference>
<evidence type="ECO:0000313" key="5">
    <source>
        <dbReference type="EMBL" id="ONG51585.1"/>
    </source>
</evidence>
<reference evidence="5 6" key="1">
    <citation type="submission" date="2016-10" db="EMBL/GenBank/DDBJ databases">
        <title>Draft Genome sequence of Roseomonas sp. strain M3.</title>
        <authorList>
            <person name="Subhash Y."/>
            <person name="Lee S."/>
        </authorList>
    </citation>
    <scope>NUCLEOTIDE SEQUENCE [LARGE SCALE GENOMIC DNA]</scope>
    <source>
        <strain evidence="5 6">M3</strain>
    </source>
</reference>
<dbReference type="GO" id="GO:0009063">
    <property type="term" value="P:amino acid catabolic process"/>
    <property type="evidence" value="ECO:0007669"/>
    <property type="project" value="InterPro"/>
</dbReference>
<dbReference type="Proteomes" id="UP000188879">
    <property type="component" value="Unassembled WGS sequence"/>
</dbReference>
<keyword evidence="3" id="KW-0460">Magnesium</keyword>
<evidence type="ECO:0000259" key="4">
    <source>
        <dbReference type="SMART" id="SM00922"/>
    </source>
</evidence>
<name>A0A1V2H0Z3_9PROT</name>
<dbReference type="SUPFAM" id="SSF54826">
    <property type="entry name" value="Enolase N-terminal domain-like"/>
    <property type="match status" value="1"/>
</dbReference>
<proteinExistence type="predicted"/>
<dbReference type="SUPFAM" id="SSF51604">
    <property type="entry name" value="Enolase C-terminal domain-like"/>
    <property type="match status" value="1"/>
</dbReference>
<keyword evidence="6" id="KW-1185">Reference proteome</keyword>
<dbReference type="Pfam" id="PF13378">
    <property type="entry name" value="MR_MLE_C"/>
    <property type="match status" value="1"/>
</dbReference>
<keyword evidence="2" id="KW-0479">Metal-binding</keyword>
<dbReference type="CDD" id="cd03316">
    <property type="entry name" value="MR_like"/>
    <property type="match status" value="1"/>
</dbReference>
<dbReference type="InterPro" id="IPR046945">
    <property type="entry name" value="RHMD-like"/>
</dbReference>
<dbReference type="Gene3D" id="3.30.390.10">
    <property type="entry name" value="Enolase-like, N-terminal domain"/>
    <property type="match status" value="1"/>
</dbReference>
<evidence type="ECO:0000256" key="1">
    <source>
        <dbReference type="ARBA" id="ARBA00001946"/>
    </source>
</evidence>
<dbReference type="GO" id="GO:0016836">
    <property type="term" value="F:hydro-lyase activity"/>
    <property type="evidence" value="ECO:0007669"/>
    <property type="project" value="TreeGrafter"/>
</dbReference>
<dbReference type="InterPro" id="IPR018110">
    <property type="entry name" value="Mandel_Rmase/mucon_lact_enz_CS"/>
</dbReference>
<dbReference type="GO" id="GO:0016052">
    <property type="term" value="P:carbohydrate catabolic process"/>
    <property type="evidence" value="ECO:0007669"/>
    <property type="project" value="TreeGrafter"/>
</dbReference>
<dbReference type="SFLD" id="SFLDG00179">
    <property type="entry name" value="mandelate_racemase"/>
    <property type="match status" value="1"/>
</dbReference>
<evidence type="ECO:0000256" key="3">
    <source>
        <dbReference type="ARBA" id="ARBA00022842"/>
    </source>
</evidence>
<dbReference type="PANTHER" id="PTHR13794:SF58">
    <property type="entry name" value="MITOCHONDRIAL ENOLASE SUPERFAMILY MEMBER 1"/>
    <property type="match status" value="1"/>
</dbReference>
<dbReference type="EMBL" id="MLCO01000160">
    <property type="protein sequence ID" value="ONG51585.1"/>
    <property type="molecule type" value="Genomic_DNA"/>
</dbReference>
<dbReference type="InterPro" id="IPR013342">
    <property type="entry name" value="Mandelate_racemase_C"/>
</dbReference>
<dbReference type="InterPro" id="IPR029065">
    <property type="entry name" value="Enolase_C-like"/>
</dbReference>
<evidence type="ECO:0000313" key="6">
    <source>
        <dbReference type="Proteomes" id="UP000188879"/>
    </source>
</evidence>
<dbReference type="AlphaFoldDB" id="A0A1V2H0Z3"/>
<dbReference type="PROSITE" id="PS00908">
    <property type="entry name" value="MR_MLE_1"/>
    <property type="match status" value="1"/>
</dbReference>
<dbReference type="RefSeq" id="WP_076958329.1">
    <property type="nucleotide sequence ID" value="NZ_MLCO01000160.1"/>
</dbReference>
<protein>
    <recommendedName>
        <fullName evidence="4">Mandelate racemase/muconate lactonizing enzyme C-terminal domain-containing protein</fullName>
    </recommendedName>
</protein>
<gene>
    <name evidence="5" type="ORF">BKE38_15985</name>
</gene>
<comment type="cofactor">
    <cofactor evidence="1">
        <name>Mg(2+)</name>
        <dbReference type="ChEBI" id="CHEBI:18420"/>
    </cofactor>
</comment>
<dbReference type="SFLD" id="SFLDS00001">
    <property type="entry name" value="Enolase"/>
    <property type="match status" value="1"/>
</dbReference>
<dbReference type="SMART" id="SM00922">
    <property type="entry name" value="MR_MLE"/>
    <property type="match status" value="1"/>
</dbReference>
<comment type="caution">
    <text evidence="5">The sequence shown here is derived from an EMBL/GenBank/DDBJ whole genome shotgun (WGS) entry which is preliminary data.</text>
</comment>
<dbReference type="InterPro" id="IPR029017">
    <property type="entry name" value="Enolase-like_N"/>
</dbReference>
<dbReference type="GO" id="GO:0000287">
    <property type="term" value="F:magnesium ion binding"/>
    <property type="evidence" value="ECO:0007669"/>
    <property type="project" value="TreeGrafter"/>
</dbReference>
<organism evidence="5 6">
    <name type="scientific">Teichococcus deserti</name>
    <dbReference type="NCBI Taxonomy" id="1817963"/>
    <lineage>
        <taxon>Bacteria</taxon>
        <taxon>Pseudomonadati</taxon>
        <taxon>Pseudomonadota</taxon>
        <taxon>Alphaproteobacteria</taxon>
        <taxon>Acetobacterales</taxon>
        <taxon>Roseomonadaceae</taxon>
        <taxon>Roseomonas</taxon>
    </lineage>
</organism>
<dbReference type="InterPro" id="IPR013341">
    <property type="entry name" value="Mandelate_racemase_N_dom"/>
</dbReference>
<dbReference type="Gene3D" id="3.20.20.120">
    <property type="entry name" value="Enolase-like C-terminal domain"/>
    <property type="match status" value="1"/>
</dbReference>
<evidence type="ECO:0000256" key="2">
    <source>
        <dbReference type="ARBA" id="ARBA00022723"/>
    </source>
</evidence>
<dbReference type="InterPro" id="IPR036849">
    <property type="entry name" value="Enolase-like_C_sf"/>
</dbReference>